<keyword evidence="1" id="KW-0479">Metal-binding</keyword>
<sequence length="232" mass="27750">MANVKRINTQVWEYLSNFEQEQWLRSRFSKWPKVDNLTSNNCESFNSQLWFKFYIMKTIATNKDALMAYIEKLAPVQISRLEKEKRQANYWEAQWQLTGLPYCHGIAVIQRKNEKPENYVYHKLIIEAYDRTCQFHINSIPSQEYWKQHEELPCIPPPYKRPIDRPTKKKAKDITEQCFRSQYNAKKRYGKITCQTCNRVGHNSRTCPEKLTEIAIAMQDIDEEEAREKEVN</sequence>
<proteinExistence type="predicted"/>
<feature type="domain" description="CCHC-type" evidence="2">
    <location>
        <begin position="194"/>
        <end position="209"/>
    </location>
</feature>
<dbReference type="PANTHER" id="PTHR31973">
    <property type="entry name" value="POLYPROTEIN, PUTATIVE-RELATED"/>
    <property type="match status" value="1"/>
</dbReference>
<dbReference type="GO" id="GO:0008270">
    <property type="term" value="F:zinc ion binding"/>
    <property type="evidence" value="ECO:0007669"/>
    <property type="project" value="UniProtKB-KW"/>
</dbReference>
<dbReference type="PANTHER" id="PTHR31973:SF187">
    <property type="entry name" value="MUTATOR TRANSPOSASE MUDRA PROTEIN"/>
    <property type="match status" value="1"/>
</dbReference>
<dbReference type="SUPFAM" id="SSF57756">
    <property type="entry name" value="Retrovirus zinc finger-like domains"/>
    <property type="match status" value="1"/>
</dbReference>
<protein>
    <recommendedName>
        <fullName evidence="2">CCHC-type domain-containing protein</fullName>
    </recommendedName>
</protein>
<evidence type="ECO:0000259" key="2">
    <source>
        <dbReference type="PROSITE" id="PS50158"/>
    </source>
</evidence>
<keyword evidence="4" id="KW-1185">Reference proteome</keyword>
<name>A0A444ZX44_ARAHY</name>
<dbReference type="EMBL" id="SDMP01000013">
    <property type="protein sequence ID" value="RYR18748.1"/>
    <property type="molecule type" value="Genomic_DNA"/>
</dbReference>
<evidence type="ECO:0000256" key="1">
    <source>
        <dbReference type="PROSITE-ProRule" id="PRU00047"/>
    </source>
</evidence>
<comment type="caution">
    <text evidence="3">The sequence shown here is derived from an EMBL/GenBank/DDBJ whole genome shotgun (WGS) entry which is preliminary data.</text>
</comment>
<dbReference type="AlphaFoldDB" id="A0A444ZX44"/>
<keyword evidence="1" id="KW-0862">Zinc</keyword>
<accession>A0A444ZX44</accession>
<dbReference type="InterPro" id="IPR036875">
    <property type="entry name" value="Znf_CCHC_sf"/>
</dbReference>
<evidence type="ECO:0000313" key="3">
    <source>
        <dbReference type="EMBL" id="RYR18748.1"/>
    </source>
</evidence>
<reference evidence="3 4" key="1">
    <citation type="submission" date="2019-01" db="EMBL/GenBank/DDBJ databases">
        <title>Sequencing of cultivated peanut Arachis hypogaea provides insights into genome evolution and oil improvement.</title>
        <authorList>
            <person name="Chen X."/>
        </authorList>
    </citation>
    <scope>NUCLEOTIDE SEQUENCE [LARGE SCALE GENOMIC DNA]</scope>
    <source>
        <strain evidence="4">cv. Fuhuasheng</strain>
        <tissue evidence="3">Leaves</tissue>
    </source>
</reference>
<evidence type="ECO:0000313" key="4">
    <source>
        <dbReference type="Proteomes" id="UP000289738"/>
    </source>
</evidence>
<dbReference type="GO" id="GO:0003676">
    <property type="term" value="F:nucleic acid binding"/>
    <property type="evidence" value="ECO:0007669"/>
    <property type="project" value="InterPro"/>
</dbReference>
<dbReference type="InterPro" id="IPR001878">
    <property type="entry name" value="Znf_CCHC"/>
</dbReference>
<dbReference type="PROSITE" id="PS50158">
    <property type="entry name" value="ZF_CCHC"/>
    <property type="match status" value="1"/>
</dbReference>
<dbReference type="Proteomes" id="UP000289738">
    <property type="component" value="Chromosome B03"/>
</dbReference>
<organism evidence="3 4">
    <name type="scientific">Arachis hypogaea</name>
    <name type="common">Peanut</name>
    <dbReference type="NCBI Taxonomy" id="3818"/>
    <lineage>
        <taxon>Eukaryota</taxon>
        <taxon>Viridiplantae</taxon>
        <taxon>Streptophyta</taxon>
        <taxon>Embryophyta</taxon>
        <taxon>Tracheophyta</taxon>
        <taxon>Spermatophyta</taxon>
        <taxon>Magnoliopsida</taxon>
        <taxon>eudicotyledons</taxon>
        <taxon>Gunneridae</taxon>
        <taxon>Pentapetalae</taxon>
        <taxon>rosids</taxon>
        <taxon>fabids</taxon>
        <taxon>Fabales</taxon>
        <taxon>Fabaceae</taxon>
        <taxon>Papilionoideae</taxon>
        <taxon>50 kb inversion clade</taxon>
        <taxon>dalbergioids sensu lato</taxon>
        <taxon>Dalbergieae</taxon>
        <taxon>Pterocarpus clade</taxon>
        <taxon>Arachis</taxon>
    </lineage>
</organism>
<keyword evidence="1" id="KW-0863">Zinc-finger</keyword>
<gene>
    <name evidence="3" type="ORF">Ahy_B03g063353</name>
</gene>